<sequence length="218" mass="25192">MTKKFFNPGCALSIYKPEMENKILKFLNENYGEVQLHKICCHHDPQLEEGSLIINVCAGCDRRFRSLYEGISTVSIWEVLDGLDTFAYPDYKGLKMSVHDACPVREKPQVHQAVRNLLGKMNINVVETEFYGTRSICCGDDFYPKLPIEQVHQQMKKRADSMPCDEVCVYCVSCIKSMYIGGKTPRHLMDLLMGEITEPQIYDTVQWHNQLKEYIDEH</sequence>
<evidence type="ECO:0000313" key="2">
    <source>
        <dbReference type="Proteomes" id="UP000050326"/>
    </source>
</evidence>
<protein>
    <recommendedName>
        <fullName evidence="3">Succinate dehydrogenase/fumarate reductase iron-sulfur subunit</fullName>
    </recommendedName>
</protein>
<evidence type="ECO:0008006" key="3">
    <source>
        <dbReference type="Google" id="ProtNLM"/>
    </source>
</evidence>
<name>A0A0P9AG18_9CLOT</name>
<dbReference type="PATRIC" id="fig|36849.3.peg.2639"/>
<dbReference type="Proteomes" id="UP000050326">
    <property type="component" value="Unassembled WGS sequence"/>
</dbReference>
<dbReference type="STRING" id="36849.OXPF_25000"/>
<dbReference type="EMBL" id="LKET01000032">
    <property type="protein sequence ID" value="KPU44330.1"/>
    <property type="molecule type" value="Genomic_DNA"/>
</dbReference>
<dbReference type="AlphaFoldDB" id="A0A0P9AG18"/>
<comment type="caution">
    <text evidence="1">The sequence shown here is derived from an EMBL/GenBank/DDBJ whole genome shotgun (WGS) entry which is preliminary data.</text>
</comment>
<evidence type="ECO:0000313" key="1">
    <source>
        <dbReference type="EMBL" id="KPU44330.1"/>
    </source>
</evidence>
<organism evidence="1 2">
    <name type="scientific">Oxobacter pfennigii</name>
    <dbReference type="NCBI Taxonomy" id="36849"/>
    <lineage>
        <taxon>Bacteria</taxon>
        <taxon>Bacillati</taxon>
        <taxon>Bacillota</taxon>
        <taxon>Clostridia</taxon>
        <taxon>Eubacteriales</taxon>
        <taxon>Clostridiaceae</taxon>
        <taxon>Oxobacter</taxon>
    </lineage>
</organism>
<gene>
    <name evidence="1" type="ORF">OXPF_25000</name>
</gene>
<accession>A0A0P9AG18</accession>
<proteinExistence type="predicted"/>
<keyword evidence="2" id="KW-1185">Reference proteome</keyword>
<dbReference type="OrthoDB" id="5241828at2"/>
<dbReference type="RefSeq" id="WP_054875511.1">
    <property type="nucleotide sequence ID" value="NZ_LKET01000032.1"/>
</dbReference>
<reference evidence="1 2" key="1">
    <citation type="submission" date="2015-09" db="EMBL/GenBank/DDBJ databases">
        <title>Genome sequence of Oxobacter pfennigii DSM 3222.</title>
        <authorList>
            <person name="Poehlein A."/>
            <person name="Bengelsdorf F.R."/>
            <person name="Schiel-Bengelsdorf B."/>
            <person name="Duerre P."/>
            <person name="Daniel R."/>
        </authorList>
    </citation>
    <scope>NUCLEOTIDE SEQUENCE [LARGE SCALE GENOMIC DNA]</scope>
    <source>
        <strain evidence="1 2">DSM 3222</strain>
    </source>
</reference>